<accession>A6JS07</accession>
<sequence length="35" mass="3891">MSLWSPSFSSAALWVLKQTTVQSFLPSVNSFDLSE</sequence>
<protein>
    <submittedName>
        <fullName evidence="1">RCG36795</fullName>
    </submittedName>
</protein>
<name>A6JS07_RAT</name>
<organism evidence="1 2">
    <name type="scientific">Rattus norvegicus</name>
    <name type="common">Rat</name>
    <dbReference type="NCBI Taxonomy" id="10116"/>
    <lineage>
        <taxon>Eukaryota</taxon>
        <taxon>Metazoa</taxon>
        <taxon>Chordata</taxon>
        <taxon>Craniata</taxon>
        <taxon>Vertebrata</taxon>
        <taxon>Euteleostomi</taxon>
        <taxon>Mammalia</taxon>
        <taxon>Eutheria</taxon>
        <taxon>Euarchontoglires</taxon>
        <taxon>Glires</taxon>
        <taxon>Rodentia</taxon>
        <taxon>Myomorpha</taxon>
        <taxon>Muroidea</taxon>
        <taxon>Muridae</taxon>
        <taxon>Murinae</taxon>
        <taxon>Rattus</taxon>
    </lineage>
</organism>
<dbReference type="AlphaFoldDB" id="A6JS07"/>
<evidence type="ECO:0000313" key="2">
    <source>
        <dbReference type="Proteomes" id="UP000234681"/>
    </source>
</evidence>
<reference evidence="1 2" key="1">
    <citation type="submission" date="2005-09" db="EMBL/GenBank/DDBJ databases">
        <authorList>
            <person name="Mural R.J."/>
            <person name="Li P.W."/>
            <person name="Adams M.D."/>
            <person name="Amanatides P.G."/>
            <person name="Baden-Tillson H."/>
            <person name="Barnstead M."/>
            <person name="Chin S.H."/>
            <person name="Dew I."/>
            <person name="Evans C.A."/>
            <person name="Ferriera S."/>
            <person name="Flanigan M."/>
            <person name="Fosler C."/>
            <person name="Glodek A."/>
            <person name="Gu Z."/>
            <person name="Holt R.A."/>
            <person name="Jennings D."/>
            <person name="Kraft C.L."/>
            <person name="Lu F."/>
            <person name="Nguyen T."/>
            <person name="Nusskern D.R."/>
            <person name="Pfannkoch C.M."/>
            <person name="Sitter C."/>
            <person name="Sutton G.G."/>
            <person name="Venter J.C."/>
            <person name="Wang Z."/>
            <person name="Woodage T."/>
            <person name="Zheng X.H."/>
            <person name="Zhong F."/>
        </authorList>
    </citation>
    <scope>NUCLEOTIDE SEQUENCE [LARGE SCALE GENOMIC DNA]</scope>
    <source>
        <strain>BN</strain>
        <strain evidence="2">Sprague-Dawley</strain>
    </source>
</reference>
<evidence type="ECO:0000313" key="1">
    <source>
        <dbReference type="EMBL" id="EDL78100.1"/>
    </source>
</evidence>
<dbReference type="Proteomes" id="UP000234681">
    <property type="component" value="Chromosome 11"/>
</dbReference>
<gene>
    <name evidence="1" type="ORF">rCG_36795</name>
</gene>
<dbReference type="EMBL" id="CH473999">
    <property type="protein sequence ID" value="EDL78100.1"/>
    <property type="molecule type" value="Genomic_DNA"/>
</dbReference>
<proteinExistence type="predicted"/>